<keyword evidence="2" id="KW-1185">Reference proteome</keyword>
<reference evidence="2" key="1">
    <citation type="submission" date="2014-09" db="EMBL/GenBank/DDBJ databases">
        <title>Vibrio variabilis JCM 19239. (C206) whole genome shotgun sequence.</title>
        <authorList>
            <person name="Sawabe T."/>
            <person name="Meirelles P."/>
            <person name="Nakanishi M."/>
            <person name="Sayaka M."/>
            <person name="Hattori M."/>
            <person name="Ohkuma M."/>
        </authorList>
    </citation>
    <scope>NUCLEOTIDE SEQUENCE [LARGE SCALE GENOMIC DNA]</scope>
    <source>
        <strain evidence="2">JCM 19239</strain>
    </source>
</reference>
<evidence type="ECO:0000313" key="2">
    <source>
        <dbReference type="Proteomes" id="UP000029223"/>
    </source>
</evidence>
<sequence>MQDILDDENQKAIKSNIRKNVYTADTLVDEVVSVFVDLAEQLEVTDFSREADRFAAIRKSLLKRFIGGDIDSGMLPGTTEQRSCPIDVDSLLDNVNHSKSLQGYYRLLDSSTRDGHRIELVYSSFDYDIASAPMSIRLESSRLNFDGPSVLQELLDINDRVKRIELDFTQDCSPASSINDKLELTTLVLAAKADKNMFVVLLLRHWFWAIQRYDANILRFS</sequence>
<evidence type="ECO:0000313" key="1">
    <source>
        <dbReference type="EMBL" id="GAL28221.1"/>
    </source>
</evidence>
<dbReference type="Proteomes" id="UP000029223">
    <property type="component" value="Unassembled WGS sequence"/>
</dbReference>
<organism evidence="1 2">
    <name type="scientific">Vibrio variabilis</name>
    <dbReference type="NCBI Taxonomy" id="990271"/>
    <lineage>
        <taxon>Bacteria</taxon>
        <taxon>Pseudomonadati</taxon>
        <taxon>Pseudomonadota</taxon>
        <taxon>Gammaproteobacteria</taxon>
        <taxon>Vibrionales</taxon>
        <taxon>Vibrionaceae</taxon>
        <taxon>Vibrio</taxon>
    </lineage>
</organism>
<accession>A0ABQ0JHI7</accession>
<proteinExistence type="predicted"/>
<dbReference type="EMBL" id="BBMS01000039">
    <property type="protein sequence ID" value="GAL28221.1"/>
    <property type="molecule type" value="Genomic_DNA"/>
</dbReference>
<protein>
    <submittedName>
        <fullName evidence="1">Uncharacterized protein</fullName>
    </submittedName>
</protein>
<comment type="caution">
    <text evidence="1">The sequence shown here is derived from an EMBL/GenBank/DDBJ whole genome shotgun (WGS) entry which is preliminary data.</text>
</comment>
<gene>
    <name evidence="1" type="ORF">JCM19239_5481</name>
</gene>
<name>A0ABQ0JHI7_9VIBR</name>